<feature type="transmembrane region" description="Helical" evidence="1">
    <location>
        <begin position="158"/>
        <end position="184"/>
    </location>
</feature>
<dbReference type="Proteomes" id="UP000234775">
    <property type="component" value="Unassembled WGS sequence"/>
</dbReference>
<evidence type="ECO:0000313" key="2">
    <source>
        <dbReference type="EMBL" id="KXB37940.1"/>
    </source>
</evidence>
<keyword evidence="5" id="KW-1185">Reference proteome</keyword>
<keyword evidence="1" id="KW-1133">Transmembrane helix</keyword>
<gene>
    <name evidence="3" type="ORF">CYJ27_07715</name>
    <name evidence="2" type="ORF">HMPREF3187_00225</name>
</gene>
<keyword evidence="1" id="KW-0472">Membrane</keyword>
<evidence type="ECO:0000313" key="4">
    <source>
        <dbReference type="Proteomes" id="UP000070422"/>
    </source>
</evidence>
<dbReference type="PATRIC" id="fig|87541.4.peg.224"/>
<dbReference type="EMBL" id="PKGZ01000008">
    <property type="protein sequence ID" value="PKY90852.1"/>
    <property type="molecule type" value="Genomic_DNA"/>
</dbReference>
<organism evidence="2 4">
    <name type="scientific">Aerococcus christensenii</name>
    <dbReference type="NCBI Taxonomy" id="87541"/>
    <lineage>
        <taxon>Bacteria</taxon>
        <taxon>Bacillati</taxon>
        <taxon>Bacillota</taxon>
        <taxon>Bacilli</taxon>
        <taxon>Lactobacillales</taxon>
        <taxon>Aerococcaceae</taxon>
        <taxon>Aerococcus</taxon>
    </lineage>
</organism>
<evidence type="ECO:0000313" key="3">
    <source>
        <dbReference type="EMBL" id="PKY90852.1"/>
    </source>
</evidence>
<dbReference type="OrthoDB" id="9813540at2"/>
<feature type="transmembrane region" description="Helical" evidence="1">
    <location>
        <begin position="12"/>
        <end position="32"/>
    </location>
</feature>
<dbReference type="InterPro" id="IPR024529">
    <property type="entry name" value="ECF_trnsprt_substrate-spec"/>
</dbReference>
<dbReference type="Pfam" id="PF12822">
    <property type="entry name" value="ECF_trnsprt"/>
    <property type="match status" value="1"/>
</dbReference>
<feature type="transmembrane region" description="Helical" evidence="1">
    <location>
        <begin position="86"/>
        <end position="106"/>
    </location>
</feature>
<protein>
    <submittedName>
        <fullName evidence="3">ECF transporter S component</fullName>
    </submittedName>
</protein>
<reference evidence="2 4" key="1">
    <citation type="submission" date="2016-01" db="EMBL/GenBank/DDBJ databases">
        <authorList>
            <person name="Oliw E.H."/>
        </authorList>
    </citation>
    <scope>NUCLEOTIDE SEQUENCE [LARGE SCALE GENOMIC DNA]</scope>
    <source>
        <strain evidence="2 4">KA00635</strain>
    </source>
</reference>
<reference evidence="3 5" key="2">
    <citation type="submission" date="2017-12" db="EMBL/GenBank/DDBJ databases">
        <title>Phylogenetic diversity of female urinary microbiome.</title>
        <authorList>
            <person name="Thomas-White K."/>
            <person name="Wolfe A.J."/>
        </authorList>
    </citation>
    <scope>NUCLEOTIDE SEQUENCE [LARGE SCALE GENOMIC DNA]</scope>
    <source>
        <strain evidence="3 5">UMB0844</strain>
    </source>
</reference>
<dbReference type="EMBL" id="LSCQ01000016">
    <property type="protein sequence ID" value="KXB37940.1"/>
    <property type="molecule type" value="Genomic_DNA"/>
</dbReference>
<sequence length="189" mass="20092">MKTNLQKKTLTSLFIAIVILQSFIPWIGYIPIGPANVTIIHITVIAGGVILGPSVGAGIGFVWGALSLYHNMVSPTILSAIFLNPLVSILPRVCVGFLSGLVYKILDKRLSKFVNRVLVGVLGTITNTSLVIIMTALFASKAYAAALGIQESAVLETFVATLGLNFVLEVIVAGMVVPVIGSVFDRLQR</sequence>
<dbReference type="Proteomes" id="UP000070422">
    <property type="component" value="Unassembled WGS sequence"/>
</dbReference>
<dbReference type="AlphaFoldDB" id="A0A133Y408"/>
<evidence type="ECO:0000256" key="1">
    <source>
        <dbReference type="SAM" id="Phobius"/>
    </source>
</evidence>
<comment type="caution">
    <text evidence="2">The sequence shown here is derived from an EMBL/GenBank/DDBJ whole genome shotgun (WGS) entry which is preliminary data.</text>
</comment>
<feature type="transmembrane region" description="Helical" evidence="1">
    <location>
        <begin position="118"/>
        <end position="138"/>
    </location>
</feature>
<name>A0A133Y408_9LACT</name>
<proteinExistence type="predicted"/>
<accession>A0A133Y408</accession>
<dbReference type="GO" id="GO:0022857">
    <property type="term" value="F:transmembrane transporter activity"/>
    <property type="evidence" value="ECO:0007669"/>
    <property type="project" value="InterPro"/>
</dbReference>
<dbReference type="Gene3D" id="1.10.1760.20">
    <property type="match status" value="1"/>
</dbReference>
<dbReference type="STRING" id="87541.AWM71_03650"/>
<feature type="transmembrane region" description="Helical" evidence="1">
    <location>
        <begin position="39"/>
        <end position="66"/>
    </location>
</feature>
<dbReference type="RefSeq" id="WP_060936393.1">
    <property type="nucleotide sequence ID" value="NZ_JASOZP010000018.1"/>
</dbReference>
<evidence type="ECO:0000313" key="5">
    <source>
        <dbReference type="Proteomes" id="UP000234775"/>
    </source>
</evidence>
<keyword evidence="1" id="KW-0812">Transmembrane</keyword>